<dbReference type="EMBL" id="MN433457">
    <property type="protein sequence ID" value="QFX78597.1"/>
    <property type="molecule type" value="Genomic_DNA"/>
</dbReference>
<geneLocation type="plasmid" evidence="1">
    <name>pNK546-KPC</name>
</geneLocation>
<sequence>MQTSDTRWCSDGFEFRCEDGAKLSVTFALDCCDREAIG</sequence>
<name>A0A5P9WBH7_PSEAI</name>
<dbReference type="AlphaFoldDB" id="A0A5P9WBH7"/>
<evidence type="ECO:0000313" key="1">
    <source>
        <dbReference type="EMBL" id="QFX78597.1"/>
    </source>
</evidence>
<protein>
    <submittedName>
        <fullName evidence="1">Mobile element protein</fullName>
    </submittedName>
</protein>
<proteinExistence type="predicted"/>
<reference evidence="1" key="1">
    <citation type="submission" date="2019-09" db="EMBL/GenBank/DDBJ databases">
        <authorList>
            <person name="Li Z."/>
        </authorList>
    </citation>
    <scope>NUCLEOTIDE SEQUENCE</scope>
    <source>
        <strain evidence="1">PAB546</strain>
        <plasmid evidence="1">pNK546-KPC</plasmid>
    </source>
</reference>
<accession>A0A5P9WBH7</accession>
<keyword evidence="1" id="KW-0614">Plasmid</keyword>
<organism evidence="1">
    <name type="scientific">Pseudomonas aeruginosa</name>
    <dbReference type="NCBI Taxonomy" id="287"/>
    <lineage>
        <taxon>Bacteria</taxon>
        <taxon>Pseudomonadati</taxon>
        <taxon>Pseudomonadota</taxon>
        <taxon>Gammaproteobacteria</taxon>
        <taxon>Pseudomonadales</taxon>
        <taxon>Pseudomonadaceae</taxon>
        <taxon>Pseudomonas</taxon>
    </lineage>
</organism>
<gene>
    <name evidence="1" type="ORF">pNK546KPC_0387</name>
</gene>